<name>A0A0E9S7A8_ANGAN</name>
<proteinExistence type="predicted"/>
<accession>A0A0E9S7A8</accession>
<evidence type="ECO:0000313" key="2">
    <source>
        <dbReference type="EMBL" id="JAH37161.1"/>
    </source>
</evidence>
<organism evidence="2">
    <name type="scientific">Anguilla anguilla</name>
    <name type="common">European freshwater eel</name>
    <name type="synonym">Muraena anguilla</name>
    <dbReference type="NCBI Taxonomy" id="7936"/>
    <lineage>
        <taxon>Eukaryota</taxon>
        <taxon>Metazoa</taxon>
        <taxon>Chordata</taxon>
        <taxon>Craniata</taxon>
        <taxon>Vertebrata</taxon>
        <taxon>Euteleostomi</taxon>
        <taxon>Actinopterygii</taxon>
        <taxon>Neopterygii</taxon>
        <taxon>Teleostei</taxon>
        <taxon>Anguilliformes</taxon>
        <taxon>Anguillidae</taxon>
        <taxon>Anguilla</taxon>
    </lineage>
</organism>
<keyword evidence="1" id="KW-1133">Transmembrane helix</keyword>
<dbReference type="EMBL" id="GBXM01071416">
    <property type="protein sequence ID" value="JAH37161.1"/>
    <property type="molecule type" value="Transcribed_RNA"/>
</dbReference>
<protein>
    <submittedName>
        <fullName evidence="2">Uncharacterized protein</fullName>
    </submittedName>
</protein>
<feature type="transmembrane region" description="Helical" evidence="1">
    <location>
        <begin position="12"/>
        <end position="28"/>
    </location>
</feature>
<sequence>MLSFPLLTDDSHSLLFCLSLIFNLVIFFV</sequence>
<evidence type="ECO:0000256" key="1">
    <source>
        <dbReference type="SAM" id="Phobius"/>
    </source>
</evidence>
<keyword evidence="1" id="KW-0812">Transmembrane</keyword>
<reference evidence="2" key="2">
    <citation type="journal article" date="2015" name="Fish Shellfish Immunol.">
        <title>Early steps in the European eel (Anguilla anguilla)-Vibrio vulnificus interaction in the gills: Role of the RtxA13 toxin.</title>
        <authorList>
            <person name="Callol A."/>
            <person name="Pajuelo D."/>
            <person name="Ebbesson L."/>
            <person name="Teles M."/>
            <person name="MacKenzie S."/>
            <person name="Amaro C."/>
        </authorList>
    </citation>
    <scope>NUCLEOTIDE SEQUENCE</scope>
</reference>
<dbReference type="AlphaFoldDB" id="A0A0E9S7A8"/>
<keyword evidence="1" id="KW-0472">Membrane</keyword>
<reference evidence="2" key="1">
    <citation type="submission" date="2014-11" db="EMBL/GenBank/DDBJ databases">
        <authorList>
            <person name="Amaro Gonzalez C."/>
        </authorList>
    </citation>
    <scope>NUCLEOTIDE SEQUENCE</scope>
</reference>